<dbReference type="PROSITE" id="PS50089">
    <property type="entry name" value="ZF_RING_2"/>
    <property type="match status" value="1"/>
</dbReference>
<dbReference type="OrthoDB" id="45365at2759"/>
<dbReference type="InterPro" id="IPR013083">
    <property type="entry name" value="Znf_RING/FYVE/PHD"/>
</dbReference>
<dbReference type="Gene3D" id="2.120.10.80">
    <property type="entry name" value="Kelch-type beta propeller"/>
    <property type="match status" value="2"/>
</dbReference>
<proteinExistence type="predicted"/>
<keyword evidence="6" id="KW-1185">Reference proteome</keyword>
<gene>
    <name evidence="5" type="ORF">PACLA_8A002561</name>
</gene>
<keyword evidence="2" id="KW-0479">Metal-binding</keyword>
<dbReference type="EMBL" id="CACRXK020000371">
    <property type="protein sequence ID" value="CAB3981286.1"/>
    <property type="molecule type" value="Genomic_DNA"/>
</dbReference>
<dbReference type="SUPFAM" id="SSF117281">
    <property type="entry name" value="Kelch motif"/>
    <property type="match status" value="2"/>
</dbReference>
<reference evidence="5" key="1">
    <citation type="submission" date="2020-04" db="EMBL/GenBank/DDBJ databases">
        <authorList>
            <person name="Alioto T."/>
            <person name="Alioto T."/>
            <person name="Gomez Garrido J."/>
        </authorList>
    </citation>
    <scope>NUCLEOTIDE SEQUENCE</scope>
    <source>
        <strain evidence="5">A484AB</strain>
    </source>
</reference>
<dbReference type="SUPFAM" id="SSF49599">
    <property type="entry name" value="TRAF domain-like"/>
    <property type="match status" value="1"/>
</dbReference>
<evidence type="ECO:0000256" key="1">
    <source>
        <dbReference type="ARBA" id="ARBA00022441"/>
    </source>
</evidence>
<dbReference type="Proteomes" id="UP001152795">
    <property type="component" value="Unassembled WGS sequence"/>
</dbReference>
<dbReference type="InterPro" id="IPR001841">
    <property type="entry name" value="Znf_RING"/>
</dbReference>
<evidence type="ECO:0000256" key="3">
    <source>
        <dbReference type="ARBA" id="ARBA00022771"/>
    </source>
</evidence>
<dbReference type="PANTHER" id="PTHR45632">
    <property type="entry name" value="LD33804P"/>
    <property type="match status" value="1"/>
</dbReference>
<dbReference type="InterPro" id="IPR006652">
    <property type="entry name" value="Kelch_1"/>
</dbReference>
<dbReference type="Pfam" id="PF13923">
    <property type="entry name" value="zf-C3HC4_2"/>
    <property type="match status" value="1"/>
</dbReference>
<dbReference type="Gene3D" id="1.20.5.340">
    <property type="match status" value="1"/>
</dbReference>
<comment type="caution">
    <text evidence="5">The sequence shown here is derived from an EMBL/GenBank/DDBJ whole genome shotgun (WGS) entry which is preliminary data.</text>
</comment>
<keyword evidence="4" id="KW-0862">Zinc</keyword>
<protein>
    <submittedName>
        <fullName evidence="5">E3 ubiquitin- ligase PDZRN3-B-like</fullName>
    </submittedName>
</protein>
<evidence type="ECO:0000256" key="4">
    <source>
        <dbReference type="ARBA" id="ARBA00022833"/>
    </source>
</evidence>
<dbReference type="InterPro" id="IPR015915">
    <property type="entry name" value="Kelch-typ_b-propeller"/>
</dbReference>
<dbReference type="GO" id="GO:0008270">
    <property type="term" value="F:zinc ion binding"/>
    <property type="evidence" value="ECO:0007669"/>
    <property type="project" value="UniProtKB-KW"/>
</dbReference>
<organism evidence="5 6">
    <name type="scientific">Paramuricea clavata</name>
    <name type="common">Red gorgonian</name>
    <name type="synonym">Violescent sea-whip</name>
    <dbReference type="NCBI Taxonomy" id="317549"/>
    <lineage>
        <taxon>Eukaryota</taxon>
        <taxon>Metazoa</taxon>
        <taxon>Cnidaria</taxon>
        <taxon>Anthozoa</taxon>
        <taxon>Octocorallia</taxon>
        <taxon>Malacalcyonacea</taxon>
        <taxon>Plexauridae</taxon>
        <taxon>Paramuricea</taxon>
    </lineage>
</organism>
<dbReference type="PROSITE" id="PS50145">
    <property type="entry name" value="ZF_TRAF"/>
    <property type="match status" value="1"/>
</dbReference>
<dbReference type="GO" id="GO:0016874">
    <property type="term" value="F:ligase activity"/>
    <property type="evidence" value="ECO:0007669"/>
    <property type="project" value="UniProtKB-KW"/>
</dbReference>
<dbReference type="SMART" id="SM00612">
    <property type="entry name" value="Kelch"/>
    <property type="match status" value="5"/>
</dbReference>
<dbReference type="AlphaFoldDB" id="A0A6S7FZH8"/>
<dbReference type="Pfam" id="PF24681">
    <property type="entry name" value="Kelch_KLHDC2_KLHL20_DRC7"/>
    <property type="match status" value="1"/>
</dbReference>
<name>A0A6S7FZH8_PARCT</name>
<keyword evidence="1" id="KW-0880">Kelch repeat</keyword>
<keyword evidence="5" id="KW-0436">Ligase</keyword>
<accession>A0A6S7FZH8</accession>
<sequence length="554" mass="62407">MASYIPGYDEKRFATTVNRNFLCLICLNVLKDPVLCPRNQHCFCRACITKHLEKSRICPTCADELTVENLAEPNRMVQDILNELNIRCVYMNRGCQAVVQLQHLDRHEATCGFTPAVCTNQGCGDALLNQRDLIHHESEICEFRKLKCHSCGEMTKTLADMEKKITNVEKNMPINITMETKMANLERNVANMEKNVANMEANVKRDVADIKTDMERKLVAVDYEVSGLKSALIEGFDQMKDVLVNMEDMKGENIRKVRNTASGDKDNIIVVGGIETDSVEMFNWRKKTWSPLQNMPAKRYGATSFVYNNHMTLAGGYCAGFGYVDSMTRLTINPNPDLSTHWSDCPIKLPAKLIYHSSVLFNDNLIVTGGYDDNLNAISDSIHEVLLIHPYTVKSLSRMPEPRRNHCMEIFGDNLLIVGGSTTGRYEDNLSSVVLYDMKKNDCKQLAPLPYEVSEMGTVRWGDNIVVIGGVDIHGSILHTVIIYNVKTEHSHVLPPMCYARFLCTAVVIGNNIVVLGGEGGALVSVEAFNFERYTWQEFPEMSEERWLHTAVVV</sequence>
<evidence type="ECO:0000313" key="6">
    <source>
        <dbReference type="Proteomes" id="UP001152795"/>
    </source>
</evidence>
<evidence type="ECO:0000313" key="5">
    <source>
        <dbReference type="EMBL" id="CAB3981286.1"/>
    </source>
</evidence>
<dbReference type="SUPFAM" id="SSF57850">
    <property type="entry name" value="RING/U-box"/>
    <property type="match status" value="1"/>
</dbReference>
<keyword evidence="3" id="KW-0863">Zinc-finger</keyword>
<evidence type="ECO:0000256" key="2">
    <source>
        <dbReference type="ARBA" id="ARBA00022723"/>
    </source>
</evidence>
<dbReference type="InterPro" id="IPR001293">
    <property type="entry name" value="Znf_TRAF"/>
</dbReference>
<dbReference type="Gene3D" id="3.30.40.10">
    <property type="entry name" value="Zinc/RING finger domain, C3HC4 (zinc finger)"/>
    <property type="match status" value="2"/>
</dbReference>